<dbReference type="CDD" id="cd04617">
    <property type="entry name" value="CBS_pair_CcpN"/>
    <property type="match status" value="1"/>
</dbReference>
<evidence type="ECO:0000256" key="2">
    <source>
        <dbReference type="PROSITE-ProRule" id="PRU00703"/>
    </source>
</evidence>
<dbReference type="EMBL" id="DF238840">
    <property type="protein sequence ID" value="GAF26337.1"/>
    <property type="molecule type" value="Genomic_DNA"/>
</dbReference>
<organism evidence="4">
    <name type="scientific">Moorella thermoacetica Y72</name>
    <dbReference type="NCBI Taxonomy" id="1325331"/>
    <lineage>
        <taxon>Bacteria</taxon>
        <taxon>Bacillati</taxon>
        <taxon>Bacillota</taxon>
        <taxon>Clostridia</taxon>
        <taxon>Neomoorellales</taxon>
        <taxon>Neomoorellaceae</taxon>
        <taxon>Neomoorella</taxon>
    </lineage>
</organism>
<gene>
    <name evidence="4" type="ORF">MTY_1676</name>
</gene>
<feature type="domain" description="CBS" evidence="3">
    <location>
        <begin position="145"/>
        <end position="211"/>
    </location>
</feature>
<dbReference type="InterPro" id="IPR046342">
    <property type="entry name" value="CBS_dom_sf"/>
</dbReference>
<dbReference type="Gene3D" id="1.10.10.10">
    <property type="entry name" value="Winged helix-like DNA-binding domain superfamily/Winged helix DNA-binding domain"/>
    <property type="match status" value="1"/>
</dbReference>
<keyword evidence="1 2" id="KW-0129">CBS domain</keyword>
<feature type="domain" description="CBS" evidence="3">
    <location>
        <begin position="79"/>
        <end position="136"/>
    </location>
</feature>
<name>A0A0S6UB69_NEOTH</name>
<dbReference type="Gene3D" id="3.10.580.10">
    <property type="entry name" value="CBS-domain"/>
    <property type="match status" value="1"/>
</dbReference>
<dbReference type="Pfam" id="PF00571">
    <property type="entry name" value="CBS"/>
    <property type="match status" value="2"/>
</dbReference>
<dbReference type="PANTHER" id="PTHR43080:SF2">
    <property type="entry name" value="CBS DOMAIN-CONTAINING PROTEIN"/>
    <property type="match status" value="1"/>
</dbReference>
<dbReference type="InterPro" id="IPR051257">
    <property type="entry name" value="Diverse_CBS-Domain"/>
</dbReference>
<dbReference type="Pfam" id="PF08279">
    <property type="entry name" value="HTH_11"/>
    <property type="match status" value="1"/>
</dbReference>
<dbReference type="InterPro" id="IPR013196">
    <property type="entry name" value="HTH_11"/>
</dbReference>
<dbReference type="PANTHER" id="PTHR43080">
    <property type="entry name" value="CBS DOMAIN-CONTAINING PROTEIN CBSX3, MITOCHONDRIAL"/>
    <property type="match status" value="1"/>
</dbReference>
<proteinExistence type="predicted"/>
<dbReference type="PROSITE" id="PS51371">
    <property type="entry name" value="CBS"/>
    <property type="match status" value="2"/>
</dbReference>
<accession>A0A0S6UB69</accession>
<dbReference type="PIRSF" id="PIRSF026546">
    <property type="entry name" value="UCP026546_CBS_YqzB"/>
    <property type="match status" value="1"/>
</dbReference>
<evidence type="ECO:0000256" key="1">
    <source>
        <dbReference type="ARBA" id="ARBA00023122"/>
    </source>
</evidence>
<reference evidence="4" key="1">
    <citation type="journal article" date="2014" name="Gene">
        <title>Genome-guided analysis of transformation efficiency and carbon dioxide assimilation by Moorella thermoacetica Y72.</title>
        <authorList>
            <person name="Tsukahara K."/>
            <person name="Kita A."/>
            <person name="Nakashimada Y."/>
            <person name="Hoshino T."/>
            <person name="Murakami K."/>
        </authorList>
    </citation>
    <scope>NUCLEOTIDE SEQUENCE [LARGE SCALE GENOMIC DNA]</scope>
    <source>
        <strain evidence="4">Y72</strain>
    </source>
</reference>
<sequence>MQLSPRQEQIIAIVKRSGPITSQQIAAELNLTRATLRPDLAILTMAGILEARPRVGYFLSSKPSQALVAEEIKKIRVGDIKGLPRVIRAGASVYEAIVSMFLEDVGTLMVVDDEGHLEGVVSRKDLLKAAIGGGDLQKMPVSVIMTRMPNIICTTPDEPVLAAARKIIEHEVDALPVVRPVNGQGKKLKVLGRITKTTITNLFVELGEGRS</sequence>
<dbReference type="RefSeq" id="WP_011392142.1">
    <property type="nucleotide sequence ID" value="NZ_DF238840.1"/>
</dbReference>
<evidence type="ECO:0000259" key="3">
    <source>
        <dbReference type="PROSITE" id="PS51371"/>
    </source>
</evidence>
<dbReference type="InterPro" id="IPR016842">
    <property type="entry name" value="UCP026546_HTH-CBS"/>
</dbReference>
<dbReference type="Proteomes" id="UP000063718">
    <property type="component" value="Unassembled WGS sequence"/>
</dbReference>
<dbReference type="SMART" id="SM00116">
    <property type="entry name" value="CBS"/>
    <property type="match status" value="2"/>
</dbReference>
<protein>
    <submittedName>
        <fullName evidence="4">FOG: CBS domain</fullName>
    </submittedName>
</protein>
<dbReference type="SUPFAM" id="SSF46785">
    <property type="entry name" value="Winged helix' DNA-binding domain"/>
    <property type="match status" value="1"/>
</dbReference>
<evidence type="ECO:0000313" key="4">
    <source>
        <dbReference type="EMBL" id="GAF26337.1"/>
    </source>
</evidence>
<dbReference type="GeneID" id="45616650"/>
<dbReference type="InterPro" id="IPR036390">
    <property type="entry name" value="WH_DNA-bd_sf"/>
</dbReference>
<dbReference type="AlphaFoldDB" id="A0A0S6UB69"/>
<dbReference type="InterPro" id="IPR036388">
    <property type="entry name" value="WH-like_DNA-bd_sf"/>
</dbReference>
<dbReference type="InterPro" id="IPR000644">
    <property type="entry name" value="CBS_dom"/>
</dbReference>
<dbReference type="SUPFAM" id="SSF54631">
    <property type="entry name" value="CBS-domain pair"/>
    <property type="match status" value="1"/>
</dbReference>